<organism evidence="1 2">
    <name type="scientific">Lucilia cuprina</name>
    <name type="common">Green bottle fly</name>
    <name type="synonym">Australian sheep blowfly</name>
    <dbReference type="NCBI Taxonomy" id="7375"/>
    <lineage>
        <taxon>Eukaryota</taxon>
        <taxon>Metazoa</taxon>
        <taxon>Ecdysozoa</taxon>
        <taxon>Arthropoda</taxon>
        <taxon>Hexapoda</taxon>
        <taxon>Insecta</taxon>
        <taxon>Pterygota</taxon>
        <taxon>Neoptera</taxon>
        <taxon>Endopterygota</taxon>
        <taxon>Diptera</taxon>
        <taxon>Brachycera</taxon>
        <taxon>Muscomorpha</taxon>
        <taxon>Oestroidea</taxon>
        <taxon>Calliphoridae</taxon>
        <taxon>Luciliinae</taxon>
        <taxon>Lucilia</taxon>
    </lineage>
</organism>
<proteinExistence type="predicted"/>
<sequence length="117" mass="13086">MANDPYTLLIGVSANGTAYGHLYADDGKSFEYNTRDDYVVMDVHLSANGIKGSVKHSSESDFAQQYVERIIVYGMSRETGYIEGGMGLDIIPLDNDSGFIIRNPKVKINENWFINLR</sequence>
<evidence type="ECO:0000313" key="1">
    <source>
        <dbReference type="EMBL" id="KNC29965.1"/>
    </source>
</evidence>
<accession>A0A0L0CCI4</accession>
<protein>
    <submittedName>
        <fullName evidence="1">Uncharacterized protein</fullName>
    </submittedName>
</protein>
<dbReference type="Proteomes" id="UP000037069">
    <property type="component" value="Unassembled WGS sequence"/>
</dbReference>
<evidence type="ECO:0000313" key="2">
    <source>
        <dbReference type="Proteomes" id="UP000037069"/>
    </source>
</evidence>
<dbReference type="Gene3D" id="2.60.40.1180">
    <property type="entry name" value="Golgi alpha-mannosidase II"/>
    <property type="match status" value="1"/>
</dbReference>
<name>A0A0L0CCI4_LUCCU</name>
<dbReference type="InterPro" id="IPR013780">
    <property type="entry name" value="Glyco_hydro_b"/>
</dbReference>
<keyword evidence="2" id="KW-1185">Reference proteome</keyword>
<reference evidence="1 2" key="1">
    <citation type="journal article" date="2015" name="Nat. Commun.">
        <title>Lucilia cuprina genome unlocks parasitic fly biology to underpin future interventions.</title>
        <authorList>
            <person name="Anstead C.A."/>
            <person name="Korhonen P.K."/>
            <person name="Young N.D."/>
            <person name="Hall R.S."/>
            <person name="Jex A.R."/>
            <person name="Murali S.C."/>
            <person name="Hughes D.S."/>
            <person name="Lee S.F."/>
            <person name="Perry T."/>
            <person name="Stroehlein A.J."/>
            <person name="Ansell B.R."/>
            <person name="Breugelmans B."/>
            <person name="Hofmann A."/>
            <person name="Qu J."/>
            <person name="Dugan S."/>
            <person name="Lee S.L."/>
            <person name="Chao H."/>
            <person name="Dinh H."/>
            <person name="Han Y."/>
            <person name="Doddapaneni H.V."/>
            <person name="Worley K.C."/>
            <person name="Muzny D.M."/>
            <person name="Ioannidis P."/>
            <person name="Waterhouse R.M."/>
            <person name="Zdobnov E.M."/>
            <person name="James P.J."/>
            <person name="Bagnall N.H."/>
            <person name="Kotze A.C."/>
            <person name="Gibbs R.A."/>
            <person name="Richards S."/>
            <person name="Batterham P."/>
            <person name="Gasser R.B."/>
        </authorList>
    </citation>
    <scope>NUCLEOTIDE SEQUENCE [LARGE SCALE GENOMIC DNA]</scope>
    <source>
        <strain evidence="1 2">LS</strain>
        <tissue evidence="1">Full body</tissue>
    </source>
</reference>
<dbReference type="EMBL" id="JRES01000607">
    <property type="protein sequence ID" value="KNC29965.1"/>
    <property type="molecule type" value="Genomic_DNA"/>
</dbReference>
<dbReference type="AlphaFoldDB" id="A0A0L0CCI4"/>
<comment type="caution">
    <text evidence="1">The sequence shown here is derived from an EMBL/GenBank/DDBJ whole genome shotgun (WGS) entry which is preliminary data.</text>
</comment>
<dbReference type="STRING" id="7375.A0A0L0CCI4"/>
<gene>
    <name evidence="1" type="ORF">FF38_13409</name>
</gene>